<dbReference type="OrthoDB" id="2691304at2"/>
<evidence type="ECO:0000313" key="2">
    <source>
        <dbReference type="Proteomes" id="UP000198935"/>
    </source>
</evidence>
<dbReference type="InterPro" id="IPR029069">
    <property type="entry name" value="HotDog_dom_sf"/>
</dbReference>
<dbReference type="PANTHER" id="PTHR43437:SF3">
    <property type="entry name" value="HYDROXYACYL-THIOESTER DEHYDRATASE TYPE 2, MITOCHONDRIAL"/>
    <property type="match status" value="1"/>
</dbReference>
<dbReference type="GO" id="GO:0019171">
    <property type="term" value="F:(3R)-hydroxyacyl-[acyl-carrier-protein] dehydratase activity"/>
    <property type="evidence" value="ECO:0007669"/>
    <property type="project" value="TreeGrafter"/>
</dbReference>
<accession>A0A1H3TWE1</accession>
<dbReference type="EMBL" id="FNPI01000016">
    <property type="protein sequence ID" value="SDZ54368.1"/>
    <property type="molecule type" value="Genomic_DNA"/>
</dbReference>
<dbReference type="GO" id="GO:0006633">
    <property type="term" value="P:fatty acid biosynthetic process"/>
    <property type="evidence" value="ECO:0007669"/>
    <property type="project" value="TreeGrafter"/>
</dbReference>
<dbReference type="Proteomes" id="UP000198935">
    <property type="component" value="Unassembled WGS sequence"/>
</dbReference>
<dbReference type="Gene3D" id="3.10.129.10">
    <property type="entry name" value="Hotdog Thioesterase"/>
    <property type="match status" value="1"/>
</dbReference>
<dbReference type="STRING" id="1503961.SAMN05421736_11697"/>
<reference evidence="2" key="1">
    <citation type="submission" date="2016-10" db="EMBL/GenBank/DDBJ databases">
        <authorList>
            <person name="Varghese N."/>
            <person name="Submissions S."/>
        </authorList>
    </citation>
    <scope>NUCLEOTIDE SEQUENCE [LARGE SCALE GENOMIC DNA]</scope>
    <source>
        <strain evidence="2">SP</strain>
    </source>
</reference>
<keyword evidence="2" id="KW-1185">Reference proteome</keyword>
<dbReference type="PANTHER" id="PTHR43437">
    <property type="entry name" value="HYDROXYACYL-THIOESTER DEHYDRATASE TYPE 2, MITOCHONDRIAL-RELATED"/>
    <property type="match status" value="1"/>
</dbReference>
<organism evidence="1 2">
    <name type="scientific">Evansella caseinilytica</name>
    <dbReference type="NCBI Taxonomy" id="1503961"/>
    <lineage>
        <taxon>Bacteria</taxon>
        <taxon>Bacillati</taxon>
        <taxon>Bacillota</taxon>
        <taxon>Bacilli</taxon>
        <taxon>Bacillales</taxon>
        <taxon>Bacillaceae</taxon>
        <taxon>Evansella</taxon>
    </lineage>
</organism>
<dbReference type="AlphaFoldDB" id="A0A1H3TWE1"/>
<dbReference type="InterPro" id="IPR050965">
    <property type="entry name" value="UPF0336/Enoyl-CoA_hydratase"/>
</dbReference>
<gene>
    <name evidence="1" type="ORF">SAMN05421736_11697</name>
</gene>
<dbReference type="SUPFAM" id="SSF54637">
    <property type="entry name" value="Thioesterase/thiol ester dehydrase-isomerase"/>
    <property type="match status" value="1"/>
</dbReference>
<proteinExistence type="predicted"/>
<name>A0A1H3TWE1_9BACI</name>
<sequence length="159" mass="17931">MFAKKRKLGRAIDMLKVGEKLEMSKKIEDKEILLYLGFTDDSNPIYIQHDYASRTPYEKPIVPHGMINGFLSSAVSMHLPGPGSVIKKMTLTYPKPLYHYGTLHLSLEVTNIDAPNHLVHLSVRGADELNEEVISGEIEVAPPYPWKPMTFDAGTFENF</sequence>
<protein>
    <submittedName>
        <fullName evidence="1">Acyl dehydratase</fullName>
    </submittedName>
</protein>
<evidence type="ECO:0000313" key="1">
    <source>
        <dbReference type="EMBL" id="SDZ54368.1"/>
    </source>
</evidence>